<reference evidence="2" key="1">
    <citation type="submission" date="2020-11" db="EMBL/GenBank/DDBJ databases">
        <authorList>
            <person name="Whitehead M."/>
        </authorList>
    </citation>
    <scope>NUCLEOTIDE SEQUENCE</scope>
    <source>
        <strain evidence="2">EGII</strain>
    </source>
</reference>
<keyword evidence="3" id="KW-1185">Reference proteome</keyword>
<dbReference type="Proteomes" id="UP000606786">
    <property type="component" value="Unassembled WGS sequence"/>
</dbReference>
<gene>
    <name evidence="2" type="ORF">CCAP1982_LOCUS20792</name>
</gene>
<feature type="region of interest" description="Disordered" evidence="1">
    <location>
        <begin position="74"/>
        <end position="95"/>
    </location>
</feature>
<sequence>MQLKLCSTVANIRRAHAALPNHPIRSRRTLLLACGICGGRGGGSGGCSDDEIFTKIKLDIHTPPPEIITCQPAAHTPAQRHTSNGSQPPHHNSAGPMVKYKAELRGRSSTAEVLMLKICQALSIGCFMLRARAFWWINNQPANSLQCAKIGDYTMPLLAYRLKLLLLFFYYCRAAHMWQITAPIFVPHYLCAKHAEG</sequence>
<organism evidence="2 3">
    <name type="scientific">Ceratitis capitata</name>
    <name type="common">Mediterranean fruit fly</name>
    <name type="synonym">Tephritis capitata</name>
    <dbReference type="NCBI Taxonomy" id="7213"/>
    <lineage>
        <taxon>Eukaryota</taxon>
        <taxon>Metazoa</taxon>
        <taxon>Ecdysozoa</taxon>
        <taxon>Arthropoda</taxon>
        <taxon>Hexapoda</taxon>
        <taxon>Insecta</taxon>
        <taxon>Pterygota</taxon>
        <taxon>Neoptera</taxon>
        <taxon>Endopterygota</taxon>
        <taxon>Diptera</taxon>
        <taxon>Brachycera</taxon>
        <taxon>Muscomorpha</taxon>
        <taxon>Tephritoidea</taxon>
        <taxon>Tephritidae</taxon>
        <taxon>Ceratitis</taxon>
        <taxon>Ceratitis</taxon>
    </lineage>
</organism>
<name>A0A811V9Z3_CERCA</name>
<comment type="caution">
    <text evidence="2">The sequence shown here is derived from an EMBL/GenBank/DDBJ whole genome shotgun (WGS) entry which is preliminary data.</text>
</comment>
<evidence type="ECO:0000313" key="3">
    <source>
        <dbReference type="Proteomes" id="UP000606786"/>
    </source>
</evidence>
<evidence type="ECO:0000313" key="2">
    <source>
        <dbReference type="EMBL" id="CAD7012685.1"/>
    </source>
</evidence>
<dbReference type="AlphaFoldDB" id="A0A811V9Z3"/>
<protein>
    <submittedName>
        <fullName evidence="2">(Mediterranean fruit fly) hypothetical protein</fullName>
    </submittedName>
</protein>
<accession>A0A811V9Z3</accession>
<proteinExistence type="predicted"/>
<evidence type="ECO:0000256" key="1">
    <source>
        <dbReference type="SAM" id="MobiDB-lite"/>
    </source>
</evidence>
<dbReference type="EMBL" id="CAJHJT010000056">
    <property type="protein sequence ID" value="CAD7012685.1"/>
    <property type="molecule type" value="Genomic_DNA"/>
</dbReference>
<feature type="compositionally biased region" description="Polar residues" evidence="1">
    <location>
        <begin position="79"/>
        <end position="90"/>
    </location>
</feature>